<dbReference type="InterPro" id="IPR001623">
    <property type="entry name" value="DnaJ_domain"/>
</dbReference>
<feature type="region of interest" description="Disordered" evidence="9">
    <location>
        <begin position="624"/>
        <end position="711"/>
    </location>
</feature>
<dbReference type="Gene3D" id="1.10.287.110">
    <property type="entry name" value="DnaJ domain"/>
    <property type="match status" value="1"/>
</dbReference>
<evidence type="ECO:0000256" key="9">
    <source>
        <dbReference type="SAM" id="MobiDB-lite"/>
    </source>
</evidence>
<evidence type="ECO:0000256" key="7">
    <source>
        <dbReference type="ARBA" id="ARBA00023136"/>
    </source>
</evidence>
<evidence type="ECO:0000313" key="12">
    <source>
        <dbReference type="EMBL" id="KAF2769386.1"/>
    </source>
</evidence>
<keyword evidence="7 10" id="KW-0472">Membrane</keyword>
<dbReference type="CDD" id="cd06257">
    <property type="entry name" value="DnaJ"/>
    <property type="match status" value="1"/>
</dbReference>
<feature type="compositionally biased region" description="Acidic residues" evidence="9">
    <location>
        <begin position="630"/>
        <end position="643"/>
    </location>
</feature>
<evidence type="ECO:0000256" key="3">
    <source>
        <dbReference type="ARBA" id="ARBA00022692"/>
    </source>
</evidence>
<comment type="subcellular location">
    <subcellularLocation>
        <location evidence="1">Endoplasmic reticulum membrane</location>
        <topology evidence="1">Multi-pass membrane protein</topology>
    </subcellularLocation>
</comment>
<feature type="compositionally biased region" description="Basic and acidic residues" evidence="9">
    <location>
        <begin position="658"/>
        <end position="676"/>
    </location>
</feature>
<evidence type="ECO:0000313" key="13">
    <source>
        <dbReference type="Proteomes" id="UP000799436"/>
    </source>
</evidence>
<dbReference type="AlphaFoldDB" id="A0A6G1L962"/>
<reference evidence="12" key="1">
    <citation type="journal article" date="2020" name="Stud. Mycol.">
        <title>101 Dothideomycetes genomes: a test case for predicting lifestyles and emergence of pathogens.</title>
        <authorList>
            <person name="Haridas S."/>
            <person name="Albert R."/>
            <person name="Binder M."/>
            <person name="Bloem J."/>
            <person name="Labutti K."/>
            <person name="Salamov A."/>
            <person name="Andreopoulos B."/>
            <person name="Baker S."/>
            <person name="Barry K."/>
            <person name="Bills G."/>
            <person name="Bluhm B."/>
            <person name="Cannon C."/>
            <person name="Castanera R."/>
            <person name="Culley D."/>
            <person name="Daum C."/>
            <person name="Ezra D."/>
            <person name="Gonzalez J."/>
            <person name="Henrissat B."/>
            <person name="Kuo A."/>
            <person name="Liang C."/>
            <person name="Lipzen A."/>
            <person name="Lutzoni F."/>
            <person name="Magnuson J."/>
            <person name="Mondo S."/>
            <person name="Nolan M."/>
            <person name="Ohm R."/>
            <person name="Pangilinan J."/>
            <person name="Park H.-J."/>
            <person name="Ramirez L."/>
            <person name="Alfaro M."/>
            <person name="Sun H."/>
            <person name="Tritt A."/>
            <person name="Yoshinaga Y."/>
            <person name="Zwiers L.-H."/>
            <person name="Turgeon B."/>
            <person name="Goodwin S."/>
            <person name="Spatafora J."/>
            <person name="Crous P."/>
            <person name="Grigoriev I."/>
        </authorList>
    </citation>
    <scope>NUCLEOTIDE SEQUENCE</scope>
    <source>
        <strain evidence="12">CBS 116005</strain>
    </source>
</reference>
<dbReference type="GO" id="GO:0006614">
    <property type="term" value="P:SRP-dependent cotranslational protein targeting to membrane"/>
    <property type="evidence" value="ECO:0007669"/>
    <property type="project" value="TreeGrafter"/>
</dbReference>
<dbReference type="Pfam" id="PF00226">
    <property type="entry name" value="DnaJ"/>
    <property type="match status" value="1"/>
</dbReference>
<dbReference type="Proteomes" id="UP000799436">
    <property type="component" value="Unassembled WGS sequence"/>
</dbReference>
<dbReference type="OrthoDB" id="1734229at2759"/>
<feature type="transmembrane region" description="Helical" evidence="10">
    <location>
        <begin position="78"/>
        <end position="96"/>
    </location>
</feature>
<evidence type="ECO:0000256" key="4">
    <source>
        <dbReference type="ARBA" id="ARBA00022824"/>
    </source>
</evidence>
<dbReference type="PRINTS" id="PR00625">
    <property type="entry name" value="JDOMAIN"/>
</dbReference>
<evidence type="ECO:0000256" key="10">
    <source>
        <dbReference type="SAM" id="Phobius"/>
    </source>
</evidence>
<evidence type="ECO:0000259" key="11">
    <source>
        <dbReference type="PROSITE" id="PS50076"/>
    </source>
</evidence>
<dbReference type="Pfam" id="PF02889">
    <property type="entry name" value="Sec63"/>
    <property type="match status" value="1"/>
</dbReference>
<gene>
    <name evidence="12" type="ORF">EJ03DRAFT_327445</name>
</gene>
<keyword evidence="4" id="KW-0256">Endoplasmic reticulum</keyword>
<dbReference type="SMART" id="SM00973">
    <property type="entry name" value="Sec63"/>
    <property type="match status" value="1"/>
</dbReference>
<dbReference type="GO" id="GO:0003723">
    <property type="term" value="F:RNA binding"/>
    <property type="evidence" value="ECO:0007669"/>
    <property type="project" value="TreeGrafter"/>
</dbReference>
<dbReference type="Gene3D" id="2.60.40.150">
    <property type="entry name" value="C2 domain"/>
    <property type="match status" value="1"/>
</dbReference>
<dbReference type="PANTHER" id="PTHR24075:SF0">
    <property type="entry name" value="TRANSLOCATION PROTEIN SEC63 HOMOLOG"/>
    <property type="match status" value="1"/>
</dbReference>
<accession>A0A6G1L962</accession>
<feature type="transmembrane region" description="Helical" evidence="10">
    <location>
        <begin position="12"/>
        <end position="34"/>
    </location>
</feature>
<dbReference type="SUPFAM" id="SSF158702">
    <property type="entry name" value="Sec63 N-terminal domain-like"/>
    <property type="match status" value="1"/>
</dbReference>
<dbReference type="SMART" id="SM00271">
    <property type="entry name" value="DnaJ"/>
    <property type="match status" value="1"/>
</dbReference>
<dbReference type="GO" id="GO:0008320">
    <property type="term" value="F:protein transmembrane transporter activity"/>
    <property type="evidence" value="ECO:0007669"/>
    <property type="project" value="TreeGrafter"/>
</dbReference>
<feature type="transmembrane region" description="Helical" evidence="10">
    <location>
        <begin position="206"/>
        <end position="228"/>
    </location>
</feature>
<proteinExistence type="predicted"/>
<dbReference type="InterPro" id="IPR035892">
    <property type="entry name" value="C2_domain_sf"/>
</dbReference>
<dbReference type="InterPro" id="IPR014756">
    <property type="entry name" value="Ig_E-set"/>
</dbReference>
<feature type="domain" description="J" evidence="11">
    <location>
        <begin position="108"/>
        <end position="180"/>
    </location>
</feature>
<dbReference type="SUPFAM" id="SSF46565">
    <property type="entry name" value="Chaperone J-domain"/>
    <property type="match status" value="1"/>
</dbReference>
<keyword evidence="6 10" id="KW-1133">Transmembrane helix</keyword>
<keyword evidence="5" id="KW-0653">Protein transport</keyword>
<keyword evidence="2" id="KW-0813">Transport</keyword>
<dbReference type="Gene3D" id="1.10.3380.10">
    <property type="entry name" value="Sec63 N-terminal domain-like domain"/>
    <property type="match status" value="1"/>
</dbReference>
<evidence type="ECO:0000256" key="2">
    <source>
        <dbReference type="ARBA" id="ARBA00022448"/>
    </source>
</evidence>
<name>A0A6G1L962_9PEZI</name>
<dbReference type="FunFam" id="1.10.287.110:FF:000039">
    <property type="entry name" value="Protein translocation complex component (Npl1)"/>
    <property type="match status" value="1"/>
</dbReference>
<evidence type="ECO:0000256" key="8">
    <source>
        <dbReference type="ARBA" id="ARBA00023186"/>
    </source>
</evidence>
<feature type="transmembrane region" description="Helical" evidence="10">
    <location>
        <begin position="355"/>
        <end position="375"/>
    </location>
</feature>
<dbReference type="GO" id="GO:0006620">
    <property type="term" value="P:post-translational protein targeting to endoplasmic reticulum membrane"/>
    <property type="evidence" value="ECO:0007669"/>
    <property type="project" value="TreeGrafter"/>
</dbReference>
<feature type="compositionally biased region" description="Acidic residues" evidence="9">
    <location>
        <begin position="683"/>
        <end position="711"/>
    </location>
</feature>
<keyword evidence="8" id="KW-0143">Chaperone</keyword>
<dbReference type="PROSITE" id="PS50076">
    <property type="entry name" value="DNAJ_2"/>
    <property type="match status" value="1"/>
</dbReference>
<keyword evidence="3 10" id="KW-0812">Transmembrane</keyword>
<protein>
    <recommendedName>
        <fullName evidence="11">J domain-containing protein</fullName>
    </recommendedName>
</protein>
<dbReference type="InterPro" id="IPR036869">
    <property type="entry name" value="J_dom_sf"/>
</dbReference>
<sequence>MSAEYNYDTDAQYFPFFVLTIASLITLPLSYALVRAPSDATAVRKAPHIASTYEPEHADIITAQRAKQKRKELRLKRMLTAAAGWAVMAWMVYLMYTMKTSTASGVWDPYDILGVQLGSNEKTINSRYRRLSITMHPDKRQPNPALNETTESVNDQWVEIVKAYKTLTDEDVRRNWEEYGNPDGKQSTSFGIALPQLLVAEGSGKYVLFFYGALLGVALPWLVGKWWYGMQQMTKERVLVTSAGNMFREYKEKMDESDVVAAVSAANEYKDILRGAKAENGLGSLEKTLFSAAEASSQFDFSSKDRKKVEESEDVVRRKTMALIWSYLTRLELPDKTLEGEKYEIAPTAMQMNEAFLSICLAYGFTSPVLASYHLSQSLVQAVPPTQRVPLLQLPHFTPAIVKQIEHKTQASQKKEHLSVQSFLSLPAEQRATIAESAGLSASNLKVAEDIAHQLPRLQVEKAFFKVQGEKYMTPSALVQFVVKARFIPPGATNVPPVNPEDLKDVDPAEGDLQAQKVEPERHPLPLAHAPYFPQDRAPRYHVFLADHRQGKIAVPPFTFRDFDKPAFKEVDGKLIPTFNMVTLKMQFQAPPQAGEYKFQMHVICDSYLGFDTKQEAIMTIEDASKAQQVEEEDEISEPEEDSIAGQMASLRGQPTDDPEKRARREARRRANEAKKLQLAAGGEDESDYESGTDEDEESESETDTSTDEGE</sequence>
<evidence type="ECO:0000256" key="6">
    <source>
        <dbReference type="ARBA" id="ARBA00022989"/>
    </source>
</evidence>
<dbReference type="InterPro" id="IPR004179">
    <property type="entry name" value="Sec63-dom"/>
</dbReference>
<dbReference type="SUPFAM" id="SSF81296">
    <property type="entry name" value="E set domains"/>
    <property type="match status" value="1"/>
</dbReference>
<evidence type="ECO:0000256" key="5">
    <source>
        <dbReference type="ARBA" id="ARBA00022927"/>
    </source>
</evidence>
<dbReference type="GO" id="GO:0031207">
    <property type="term" value="C:Sec62/Sec63 complex"/>
    <property type="evidence" value="ECO:0007669"/>
    <property type="project" value="TreeGrafter"/>
</dbReference>
<keyword evidence="13" id="KW-1185">Reference proteome</keyword>
<evidence type="ECO:0000256" key="1">
    <source>
        <dbReference type="ARBA" id="ARBA00004477"/>
    </source>
</evidence>
<dbReference type="EMBL" id="ML995834">
    <property type="protein sequence ID" value="KAF2769386.1"/>
    <property type="molecule type" value="Genomic_DNA"/>
</dbReference>
<organism evidence="12 13">
    <name type="scientific">Teratosphaeria nubilosa</name>
    <dbReference type="NCBI Taxonomy" id="161662"/>
    <lineage>
        <taxon>Eukaryota</taxon>
        <taxon>Fungi</taxon>
        <taxon>Dikarya</taxon>
        <taxon>Ascomycota</taxon>
        <taxon>Pezizomycotina</taxon>
        <taxon>Dothideomycetes</taxon>
        <taxon>Dothideomycetidae</taxon>
        <taxon>Mycosphaerellales</taxon>
        <taxon>Teratosphaeriaceae</taxon>
        <taxon>Teratosphaeria</taxon>
    </lineage>
</organism>
<dbReference type="PANTHER" id="PTHR24075">
    <property type="entry name" value="SEC63 DOMAIN-CONTAINING"/>
    <property type="match status" value="1"/>
</dbReference>